<feature type="transmembrane region" description="Helical" evidence="1">
    <location>
        <begin position="46"/>
        <end position="64"/>
    </location>
</feature>
<keyword evidence="1" id="KW-1133">Transmembrane helix</keyword>
<name>A0A1I1NHW6_9CLOT</name>
<keyword evidence="1" id="KW-0472">Membrane</keyword>
<dbReference type="RefSeq" id="WP_090091641.1">
    <property type="nucleotide sequence ID" value="NZ_FOMG01000015.1"/>
</dbReference>
<evidence type="ECO:0000313" key="3">
    <source>
        <dbReference type="Proteomes" id="UP000199263"/>
    </source>
</evidence>
<dbReference type="Proteomes" id="UP000199263">
    <property type="component" value="Unassembled WGS sequence"/>
</dbReference>
<dbReference type="OrthoDB" id="9791874at2"/>
<dbReference type="STRING" id="119641.SAMN05421842_11568"/>
<evidence type="ECO:0000313" key="2">
    <source>
        <dbReference type="EMBL" id="SFC97304.1"/>
    </source>
</evidence>
<accession>A0A1I1NHW6</accession>
<dbReference type="NCBIfam" id="NF033634">
    <property type="entry name" value="SLATT_1"/>
    <property type="match status" value="1"/>
</dbReference>
<organism evidence="2 3">
    <name type="scientific">Clostridium uliginosum</name>
    <dbReference type="NCBI Taxonomy" id="119641"/>
    <lineage>
        <taxon>Bacteria</taxon>
        <taxon>Bacillati</taxon>
        <taxon>Bacillota</taxon>
        <taxon>Clostridia</taxon>
        <taxon>Eubacteriales</taxon>
        <taxon>Clostridiaceae</taxon>
        <taxon>Clostridium</taxon>
    </lineage>
</organism>
<gene>
    <name evidence="2" type="ORF">SAMN05421842_11568</name>
</gene>
<sequence length="178" mass="20770">MSINTKKKELKSIHIYVNNINDRIIRARIEHLLDWYIRKSTFYKNLFYGISVLLILINASIPILNEFLLQNSSSSTARLDNSQYITIGVSILSSIATILTSFMTLFTMKDTWFRYRKHVELIKKECMLYNCKSGVYGGENINCILAERIEEIIGNERQEWVERKFNNTESKADNAESK</sequence>
<dbReference type="Pfam" id="PF14015">
    <property type="entry name" value="DUF4231"/>
    <property type="match status" value="1"/>
</dbReference>
<evidence type="ECO:0008006" key="4">
    <source>
        <dbReference type="Google" id="ProtNLM"/>
    </source>
</evidence>
<keyword evidence="3" id="KW-1185">Reference proteome</keyword>
<keyword evidence="1" id="KW-0812">Transmembrane</keyword>
<feature type="transmembrane region" description="Helical" evidence="1">
    <location>
        <begin position="84"/>
        <end position="108"/>
    </location>
</feature>
<protein>
    <recommendedName>
        <fullName evidence="4">SMODS and SLOG-associating 2TM effector domain-containing protein</fullName>
    </recommendedName>
</protein>
<reference evidence="2 3" key="1">
    <citation type="submission" date="2016-10" db="EMBL/GenBank/DDBJ databases">
        <authorList>
            <person name="de Groot N.N."/>
        </authorList>
    </citation>
    <scope>NUCLEOTIDE SEQUENCE [LARGE SCALE GENOMIC DNA]</scope>
    <source>
        <strain evidence="2 3">DSM 12992</strain>
    </source>
</reference>
<dbReference type="EMBL" id="FOMG01000015">
    <property type="protein sequence ID" value="SFC97304.1"/>
    <property type="molecule type" value="Genomic_DNA"/>
</dbReference>
<proteinExistence type="predicted"/>
<evidence type="ECO:0000256" key="1">
    <source>
        <dbReference type="SAM" id="Phobius"/>
    </source>
</evidence>
<dbReference type="AlphaFoldDB" id="A0A1I1NHW6"/>
<dbReference type="InterPro" id="IPR025325">
    <property type="entry name" value="DUF4231"/>
</dbReference>